<dbReference type="AlphaFoldDB" id="A0A511H4V6"/>
<comment type="caution">
    <text evidence="11">The sequence shown here is derived from an EMBL/GenBank/DDBJ whole genome shotgun (WGS) entry which is preliminary data.</text>
</comment>
<comment type="catalytic activity">
    <reaction evidence="5">
        <text>L-histidinol + 2 NAD(+) + H2O = L-histidine + 2 NADH + 3 H(+)</text>
        <dbReference type="Rhea" id="RHEA:20641"/>
        <dbReference type="ChEBI" id="CHEBI:15377"/>
        <dbReference type="ChEBI" id="CHEBI:15378"/>
        <dbReference type="ChEBI" id="CHEBI:57540"/>
        <dbReference type="ChEBI" id="CHEBI:57595"/>
        <dbReference type="ChEBI" id="CHEBI:57699"/>
        <dbReference type="ChEBI" id="CHEBI:57945"/>
        <dbReference type="EC" id="1.1.1.23"/>
    </reaction>
</comment>
<evidence type="ECO:0000256" key="6">
    <source>
        <dbReference type="PIRNR" id="PIRNR000099"/>
    </source>
</evidence>
<dbReference type="EMBL" id="BJVY01000001">
    <property type="protein sequence ID" value="GEL68566.1"/>
    <property type="molecule type" value="Genomic_DNA"/>
</dbReference>
<evidence type="ECO:0000256" key="8">
    <source>
        <dbReference type="PIRSR" id="PIRSR000099-3"/>
    </source>
</evidence>
<keyword evidence="3 5" id="KW-0862">Zinc</keyword>
<evidence type="ECO:0000256" key="1">
    <source>
        <dbReference type="ARBA" id="ARBA00010178"/>
    </source>
</evidence>
<proteinExistence type="inferred from homology"/>
<accession>A0A511H4V6</accession>
<comment type="caution">
    <text evidence="5">Lacks conserved residue(s) required for the propagation of feature annotation.</text>
</comment>
<dbReference type="Gene3D" id="1.20.5.1300">
    <property type="match status" value="1"/>
</dbReference>
<dbReference type="PROSITE" id="PS00611">
    <property type="entry name" value="HISOL_DEHYDROGENASE"/>
    <property type="match status" value="1"/>
</dbReference>
<dbReference type="NCBIfam" id="TIGR00069">
    <property type="entry name" value="hisD"/>
    <property type="match status" value="1"/>
</dbReference>
<dbReference type="GO" id="GO:0005737">
    <property type="term" value="C:cytoplasm"/>
    <property type="evidence" value="ECO:0007669"/>
    <property type="project" value="TreeGrafter"/>
</dbReference>
<dbReference type="Pfam" id="PF00815">
    <property type="entry name" value="Histidinol_dh"/>
    <property type="match status" value="1"/>
</dbReference>
<name>A0A511H4V6_9BACT</name>
<feature type="binding site" evidence="5 8">
    <location>
        <position position="244"/>
    </location>
    <ligand>
        <name>substrate</name>
    </ligand>
</feature>
<feature type="active site" description="Proton acceptor" evidence="5 7">
    <location>
        <position position="334"/>
    </location>
</feature>
<dbReference type="InterPro" id="IPR001692">
    <property type="entry name" value="Histidinol_DH_CS"/>
</dbReference>
<feature type="active site" description="Proton acceptor" evidence="5 7">
    <location>
        <position position="335"/>
    </location>
</feature>
<feature type="binding site" evidence="5 9">
    <location>
        <position position="266"/>
    </location>
    <ligand>
        <name>Zn(2+)</name>
        <dbReference type="ChEBI" id="CHEBI:29105"/>
    </ligand>
</feature>
<evidence type="ECO:0000313" key="11">
    <source>
        <dbReference type="EMBL" id="GEL68566.1"/>
    </source>
</evidence>
<dbReference type="PANTHER" id="PTHR21256">
    <property type="entry name" value="HISTIDINOL DEHYDROGENASE HDH"/>
    <property type="match status" value="1"/>
</dbReference>
<dbReference type="RefSeq" id="WP_090490657.1">
    <property type="nucleotide sequence ID" value="NZ_BJVY01000001.1"/>
</dbReference>
<feature type="binding site" evidence="5 8">
    <location>
        <position position="269"/>
    </location>
    <ligand>
        <name>substrate</name>
    </ligand>
</feature>
<dbReference type="SUPFAM" id="SSF53720">
    <property type="entry name" value="ALDH-like"/>
    <property type="match status" value="1"/>
</dbReference>
<evidence type="ECO:0000256" key="10">
    <source>
        <dbReference type="RuleBase" id="RU004175"/>
    </source>
</evidence>
<dbReference type="PRINTS" id="PR00083">
    <property type="entry name" value="HOLDHDRGNASE"/>
</dbReference>
<dbReference type="GO" id="GO:0051287">
    <property type="term" value="F:NAD binding"/>
    <property type="evidence" value="ECO:0007669"/>
    <property type="project" value="InterPro"/>
</dbReference>
<evidence type="ECO:0000256" key="7">
    <source>
        <dbReference type="PIRSR" id="PIRSR000099-1"/>
    </source>
</evidence>
<dbReference type="InterPro" id="IPR012131">
    <property type="entry name" value="Hstdl_DH"/>
</dbReference>
<dbReference type="EMBL" id="FNAJ01000005">
    <property type="protein sequence ID" value="SDE24850.1"/>
    <property type="molecule type" value="Genomic_DNA"/>
</dbReference>
<evidence type="ECO:0000256" key="3">
    <source>
        <dbReference type="ARBA" id="ARBA00022833"/>
    </source>
</evidence>
<keyword evidence="5" id="KW-0368">Histidine biosynthesis</keyword>
<dbReference type="FunFam" id="3.40.50.1980:FF:000001">
    <property type="entry name" value="Histidinol dehydrogenase"/>
    <property type="match status" value="1"/>
</dbReference>
<keyword evidence="13" id="KW-1185">Reference proteome</keyword>
<dbReference type="PIRSF" id="PIRSF000099">
    <property type="entry name" value="Histidinol_dh"/>
    <property type="match status" value="1"/>
</dbReference>
<dbReference type="GO" id="GO:0000105">
    <property type="term" value="P:L-histidine biosynthetic process"/>
    <property type="evidence" value="ECO:0007669"/>
    <property type="project" value="UniProtKB-UniRule"/>
</dbReference>
<reference evidence="12 13" key="1">
    <citation type="submission" date="2016-10" db="EMBL/GenBank/DDBJ databases">
        <authorList>
            <person name="Varghese N."/>
            <person name="Submissions S."/>
        </authorList>
    </citation>
    <scope>NUCLEOTIDE SEQUENCE [LARGE SCALE GENOMIC DNA]</scope>
    <source>
        <strain evidence="12 13">DSM 2260</strain>
    </source>
</reference>
<dbReference type="Proteomes" id="UP000321224">
    <property type="component" value="Unassembled WGS sequence"/>
</dbReference>
<evidence type="ECO:0000313" key="13">
    <source>
        <dbReference type="Proteomes" id="UP000198717"/>
    </source>
</evidence>
<feature type="binding site" evidence="5 8">
    <location>
        <position position="422"/>
    </location>
    <ligand>
        <name>substrate</name>
    </ligand>
</feature>
<feature type="binding site" evidence="5 8">
    <location>
        <position position="427"/>
    </location>
    <ligand>
        <name>substrate</name>
    </ligand>
</feature>
<evidence type="ECO:0000256" key="9">
    <source>
        <dbReference type="PIRSR" id="PIRSR000099-4"/>
    </source>
</evidence>
<keyword evidence="5" id="KW-0028">Amino-acid biosynthesis</keyword>
<organism evidence="11 14">
    <name type="scientific">Myxococcus virescens</name>
    <dbReference type="NCBI Taxonomy" id="83456"/>
    <lineage>
        <taxon>Bacteria</taxon>
        <taxon>Pseudomonadati</taxon>
        <taxon>Myxococcota</taxon>
        <taxon>Myxococcia</taxon>
        <taxon>Myxococcales</taxon>
        <taxon>Cystobacterineae</taxon>
        <taxon>Myxococcaceae</taxon>
        <taxon>Myxococcus</taxon>
    </lineage>
</organism>
<gene>
    <name evidence="5 11" type="primary">hisD</name>
    <name evidence="11" type="ORF">MVI01_03500</name>
    <name evidence="12" type="ORF">SAMN04488504_105233</name>
</gene>
<evidence type="ECO:0000313" key="12">
    <source>
        <dbReference type="EMBL" id="SDE24850.1"/>
    </source>
</evidence>
<feature type="binding site" evidence="5 8">
    <location>
        <position position="266"/>
    </location>
    <ligand>
        <name>substrate</name>
    </ligand>
</feature>
<dbReference type="Gene3D" id="3.40.50.1980">
    <property type="entry name" value="Nitrogenase molybdenum iron protein domain"/>
    <property type="match status" value="2"/>
</dbReference>
<feature type="binding site" evidence="5 8">
    <location>
        <position position="368"/>
    </location>
    <ligand>
        <name>substrate</name>
    </ligand>
</feature>
<dbReference type="Proteomes" id="UP000198717">
    <property type="component" value="Unassembled WGS sequence"/>
</dbReference>
<dbReference type="EC" id="1.1.1.23" evidence="5"/>
<comment type="function">
    <text evidence="5">Catalyzes the sequential NAD-dependent oxidations of L-histidinol to L-histidinaldehyde and then to L-histidine.</text>
</comment>
<dbReference type="GO" id="GO:0004399">
    <property type="term" value="F:histidinol dehydrogenase activity"/>
    <property type="evidence" value="ECO:0007669"/>
    <property type="project" value="UniProtKB-UniRule"/>
</dbReference>
<dbReference type="UniPathway" id="UPA00031">
    <property type="reaction ID" value="UER00014"/>
</dbReference>
<feature type="binding site" evidence="5 9">
    <location>
        <position position="368"/>
    </location>
    <ligand>
        <name>Zn(2+)</name>
        <dbReference type="ChEBI" id="CHEBI:29105"/>
    </ligand>
</feature>
<feature type="binding site" evidence="5 9">
    <location>
        <position position="269"/>
    </location>
    <ligand>
        <name>Zn(2+)</name>
        <dbReference type="ChEBI" id="CHEBI:29105"/>
    </ligand>
</feature>
<sequence length="437" mass="45619">MTAFLASSTLRYRGPLSALAREDFRRLLDRATGSDARVALRVRELIARVRAEGDQALFELARQFDRVELTALEVPREACAAALAGLEPAVRDALARAARNIALAHAPQRPRLVEVETEPGVLVGRRPDPLGRVGVYAPGGRAVYPSSVLMGVVPAKVAGVGEVIVCSPPGPDGLPHPNVLAAASLAGADRVFSLGGAGAVAAMAYGTESVPRVDRIVGPGNAYVAEAKLQVVGAVAIEAPAGPSEILVVADGTANPAAVAREMLAQAEHDPEAACVTLALGDALADAIAAEVERQAERAKRWEIVTSALGSRGAVLTVASLEEAWPFVADFAPEHLLIATASPREDLGRVRNAGTVFLGERSSVAYGDYMTGSNHVLPTAGLARAYSGLNLLDFYRWTTYQRVAPTAAASLAEDVGRLADSEGLFAHADAARAWGRP</sequence>
<dbReference type="InterPro" id="IPR022695">
    <property type="entry name" value="Histidinol_DH_monofunct"/>
</dbReference>
<comment type="similarity">
    <text evidence="1 5 6 10">Belongs to the histidinol dehydrogenase family.</text>
</comment>
<comment type="cofactor">
    <cofactor evidence="5 9">
        <name>Zn(2+)</name>
        <dbReference type="ChEBI" id="CHEBI:29105"/>
    </cofactor>
    <text evidence="5 9">Binds 1 zinc ion per subunit.</text>
</comment>
<dbReference type="InterPro" id="IPR016161">
    <property type="entry name" value="Ald_DH/histidinol_DH"/>
</dbReference>
<dbReference type="PANTHER" id="PTHR21256:SF2">
    <property type="entry name" value="HISTIDINE BIOSYNTHESIS TRIFUNCTIONAL PROTEIN"/>
    <property type="match status" value="1"/>
</dbReference>
<keyword evidence="5" id="KW-0520">NAD</keyword>
<dbReference type="HAMAP" id="MF_01024">
    <property type="entry name" value="HisD"/>
    <property type="match status" value="1"/>
</dbReference>
<protein>
    <recommendedName>
        <fullName evidence="5">Histidinol dehydrogenase</fullName>
        <shortName evidence="5">HDH</shortName>
        <ecNumber evidence="5">1.1.1.23</ecNumber>
    </recommendedName>
</protein>
<keyword evidence="4 5" id="KW-0560">Oxidoreductase</keyword>
<dbReference type="GO" id="GO:0008270">
    <property type="term" value="F:zinc ion binding"/>
    <property type="evidence" value="ECO:0007669"/>
    <property type="project" value="UniProtKB-UniRule"/>
</dbReference>
<evidence type="ECO:0000256" key="5">
    <source>
        <dbReference type="HAMAP-Rule" id="MF_01024"/>
    </source>
</evidence>
<keyword evidence="2 5" id="KW-0479">Metal-binding</keyword>
<evidence type="ECO:0000256" key="2">
    <source>
        <dbReference type="ARBA" id="ARBA00022723"/>
    </source>
</evidence>
<evidence type="ECO:0000313" key="14">
    <source>
        <dbReference type="Proteomes" id="UP000321224"/>
    </source>
</evidence>
<dbReference type="CDD" id="cd06572">
    <property type="entry name" value="Histidinol_dh"/>
    <property type="match status" value="1"/>
</dbReference>
<feature type="binding site" evidence="5 8">
    <location>
        <position position="335"/>
    </location>
    <ligand>
        <name>substrate</name>
    </ligand>
</feature>
<comment type="pathway">
    <text evidence="5">Amino-acid biosynthesis; L-histidine biosynthesis; L-histidine from 5-phospho-alpha-D-ribose 1-diphosphate: step 9/9.</text>
</comment>
<feature type="binding site" evidence="5 9">
    <location>
        <position position="427"/>
    </location>
    <ligand>
        <name>Zn(2+)</name>
        <dbReference type="ChEBI" id="CHEBI:29105"/>
    </ligand>
</feature>
<reference evidence="11 14" key="2">
    <citation type="submission" date="2019-07" db="EMBL/GenBank/DDBJ databases">
        <title>Whole genome shotgun sequence of Myxococcus virescens NBRC 100334.</title>
        <authorList>
            <person name="Hosoyama A."/>
            <person name="Uohara A."/>
            <person name="Ohji S."/>
            <person name="Ichikawa N."/>
        </authorList>
    </citation>
    <scope>NUCLEOTIDE SEQUENCE [LARGE SCALE GENOMIC DNA]</scope>
    <source>
        <strain evidence="11 14">NBRC 100334</strain>
    </source>
</reference>
<evidence type="ECO:0000256" key="4">
    <source>
        <dbReference type="ARBA" id="ARBA00023002"/>
    </source>
</evidence>